<feature type="transmembrane region" description="Helical" evidence="9">
    <location>
        <begin position="406"/>
        <end position="424"/>
    </location>
</feature>
<feature type="transmembrane region" description="Helical" evidence="9">
    <location>
        <begin position="169"/>
        <end position="186"/>
    </location>
</feature>
<dbReference type="Gene3D" id="3.40.50.1110">
    <property type="entry name" value="SGNH hydrolase"/>
    <property type="match status" value="1"/>
</dbReference>
<feature type="transmembrane region" description="Helical" evidence="9">
    <location>
        <begin position="357"/>
        <end position="376"/>
    </location>
</feature>
<keyword evidence="12" id="KW-1185">Reference proteome</keyword>
<accession>A0A9X5FDW9</accession>
<evidence type="ECO:0000256" key="2">
    <source>
        <dbReference type="ARBA" id="ARBA00022475"/>
    </source>
</evidence>
<dbReference type="GO" id="GO:0005886">
    <property type="term" value="C:plasma membrane"/>
    <property type="evidence" value="ECO:0007669"/>
    <property type="project" value="UniProtKB-SubCell"/>
</dbReference>
<dbReference type="Pfam" id="PF01757">
    <property type="entry name" value="Acyl_transf_3"/>
    <property type="match status" value="1"/>
</dbReference>
<keyword evidence="2" id="KW-1003">Cell membrane</keyword>
<dbReference type="InterPro" id="IPR036514">
    <property type="entry name" value="SGNH_hydro_sf"/>
</dbReference>
<evidence type="ECO:0000256" key="7">
    <source>
        <dbReference type="ARBA" id="ARBA00023315"/>
    </source>
</evidence>
<feature type="compositionally biased region" description="Polar residues" evidence="8">
    <location>
        <begin position="459"/>
        <end position="483"/>
    </location>
</feature>
<evidence type="ECO:0000256" key="1">
    <source>
        <dbReference type="ARBA" id="ARBA00004651"/>
    </source>
</evidence>
<organism evidence="11 12">
    <name type="scientific">Sanguibacter hominis ATCC BAA-789</name>
    <dbReference type="NCBI Taxonomy" id="1312740"/>
    <lineage>
        <taxon>Bacteria</taxon>
        <taxon>Bacillati</taxon>
        <taxon>Actinomycetota</taxon>
        <taxon>Actinomycetes</taxon>
        <taxon>Micrococcales</taxon>
        <taxon>Sanguibacteraceae</taxon>
        <taxon>Sanguibacter</taxon>
    </lineage>
</organism>
<evidence type="ECO:0000256" key="6">
    <source>
        <dbReference type="ARBA" id="ARBA00023136"/>
    </source>
</evidence>
<feature type="region of interest" description="Disordered" evidence="8">
    <location>
        <begin position="445"/>
        <end position="487"/>
    </location>
</feature>
<sequence length="650" mass="69121">MVRAVVVTTAHVADARTGSGEARPARHGGRIRGLDGLRALAVLAVIAYHLWPDVVVGGFLGVDVFFVVSGFLITTLLMRQMSGTGHLDLPDFWKRRARRLLPALVIVLVVATVAARLVEADLLVGVRRQWLGALTFSTNWLEIGAGTSYFDATAPELFQPFWSLAIEEQFYLLWPLALLGLVLLAARLHQRAGARAMALLVAAGAVASAVAMAATYTPGDDPTRVYYGTGTHLFGLLVGASAAIAVTGNLRIPSEGTWPRTLPFVGLGVLAVLGATMAADAAWAYRGGIAVGSLAALALVLACVHESPPSLLRALELRPVEWVGDRSYGLYLWHWPVILIVREVFGDAPGSALWWRVPLVAVVVTFVLAAASHRFIETPVRRDGFRAVARRVLAAVRGPRPLARTAAVLVATLVLGAVVSVATAPRVSSTQAAIEAALQEIADREATPADDPTDAPSAGPTQEPSTDPSHEPTQAPGSTPTKKPSTKIDGADVIAFGDSVLSAAAPTLYNEFPQISIDAKPIRQWADAPARVRAAEKKGRLRPVVLLNFGTNGGLKHDAALAALDETLDLIGPDRQVIIYTIVGVSYWVDDANATLVERVAGRPNVHVVDWHEHVAEHPGLLHADRTHPNMAGVAAYADLLRKQLKALAA</sequence>
<feature type="transmembrane region" description="Helical" evidence="9">
    <location>
        <begin position="99"/>
        <end position="118"/>
    </location>
</feature>
<dbReference type="AlphaFoldDB" id="A0A9X5FDW9"/>
<dbReference type="InterPro" id="IPR002656">
    <property type="entry name" value="Acyl_transf_3_dom"/>
</dbReference>
<keyword evidence="6 9" id="KW-0472">Membrane</keyword>
<evidence type="ECO:0000256" key="9">
    <source>
        <dbReference type="SAM" id="Phobius"/>
    </source>
</evidence>
<keyword evidence="7 11" id="KW-0012">Acyltransferase</keyword>
<dbReference type="GO" id="GO:0009103">
    <property type="term" value="P:lipopolysaccharide biosynthetic process"/>
    <property type="evidence" value="ECO:0007669"/>
    <property type="project" value="TreeGrafter"/>
</dbReference>
<gene>
    <name evidence="11" type="ORF">HF995_07390</name>
</gene>
<feature type="transmembrane region" description="Helical" evidence="9">
    <location>
        <begin position="33"/>
        <end position="51"/>
    </location>
</feature>
<feature type="transmembrane region" description="Helical" evidence="9">
    <location>
        <begin position="198"/>
        <end position="219"/>
    </location>
</feature>
<dbReference type="PANTHER" id="PTHR23028">
    <property type="entry name" value="ACETYLTRANSFERASE"/>
    <property type="match status" value="1"/>
</dbReference>
<comment type="subcellular location">
    <subcellularLocation>
        <location evidence="1">Cell membrane</location>
        <topology evidence="1">Multi-pass membrane protein</topology>
    </subcellularLocation>
</comment>
<dbReference type="PANTHER" id="PTHR23028:SF53">
    <property type="entry name" value="ACYL_TRANSF_3 DOMAIN-CONTAINING PROTEIN"/>
    <property type="match status" value="1"/>
</dbReference>
<keyword evidence="3" id="KW-0808">Transferase</keyword>
<evidence type="ECO:0000313" key="11">
    <source>
        <dbReference type="EMBL" id="NKX93097.1"/>
    </source>
</evidence>
<dbReference type="InterPro" id="IPR050879">
    <property type="entry name" value="Acyltransferase_3"/>
</dbReference>
<evidence type="ECO:0000256" key="8">
    <source>
        <dbReference type="SAM" id="MobiDB-lite"/>
    </source>
</evidence>
<name>A0A9X5FDW9_9MICO</name>
<evidence type="ECO:0000259" key="10">
    <source>
        <dbReference type="Pfam" id="PF01757"/>
    </source>
</evidence>
<feature type="transmembrane region" description="Helical" evidence="9">
    <location>
        <begin position="57"/>
        <end position="78"/>
    </location>
</feature>
<protein>
    <submittedName>
        <fullName evidence="11">Acyltransferase family protein</fullName>
    </submittedName>
</protein>
<dbReference type="SUPFAM" id="SSF52266">
    <property type="entry name" value="SGNH hydrolase"/>
    <property type="match status" value="1"/>
</dbReference>
<evidence type="ECO:0000256" key="3">
    <source>
        <dbReference type="ARBA" id="ARBA00022679"/>
    </source>
</evidence>
<keyword evidence="4 9" id="KW-0812">Transmembrane</keyword>
<evidence type="ECO:0000256" key="4">
    <source>
        <dbReference type="ARBA" id="ARBA00022692"/>
    </source>
</evidence>
<evidence type="ECO:0000256" key="5">
    <source>
        <dbReference type="ARBA" id="ARBA00022989"/>
    </source>
</evidence>
<dbReference type="GO" id="GO:0016747">
    <property type="term" value="F:acyltransferase activity, transferring groups other than amino-acyl groups"/>
    <property type="evidence" value="ECO:0007669"/>
    <property type="project" value="InterPro"/>
</dbReference>
<evidence type="ECO:0000313" key="12">
    <source>
        <dbReference type="Proteomes" id="UP000774283"/>
    </source>
</evidence>
<feature type="transmembrane region" description="Helical" evidence="9">
    <location>
        <begin position="262"/>
        <end position="283"/>
    </location>
</feature>
<comment type="caution">
    <text evidence="11">The sequence shown here is derived from an EMBL/GenBank/DDBJ whole genome shotgun (WGS) entry which is preliminary data.</text>
</comment>
<dbReference type="EMBL" id="JAAXOW010000002">
    <property type="protein sequence ID" value="NKX93097.1"/>
    <property type="molecule type" value="Genomic_DNA"/>
</dbReference>
<proteinExistence type="predicted"/>
<keyword evidence="5 9" id="KW-1133">Transmembrane helix</keyword>
<feature type="domain" description="Acyltransferase 3" evidence="10">
    <location>
        <begin position="32"/>
        <end position="369"/>
    </location>
</feature>
<dbReference type="Proteomes" id="UP000774283">
    <property type="component" value="Unassembled WGS sequence"/>
</dbReference>
<feature type="transmembrane region" description="Helical" evidence="9">
    <location>
        <begin position="225"/>
        <end position="250"/>
    </location>
</feature>
<reference evidence="11 12" key="1">
    <citation type="submission" date="2020-04" db="EMBL/GenBank/DDBJ databases">
        <title>MicrobeNet Type strains.</title>
        <authorList>
            <person name="Nicholson A.C."/>
        </authorList>
    </citation>
    <scope>NUCLEOTIDE SEQUENCE [LARGE SCALE GENOMIC DNA]</scope>
    <source>
        <strain evidence="11 12">ATCC BAA-789</strain>
    </source>
</reference>